<keyword evidence="2" id="KW-1133">Transmembrane helix</keyword>
<dbReference type="Proteomes" id="UP000215086">
    <property type="component" value="Chromosome"/>
</dbReference>
<gene>
    <name evidence="3" type="ORF">THTE_3398</name>
</gene>
<evidence type="ECO:0008006" key="5">
    <source>
        <dbReference type="Google" id="ProtNLM"/>
    </source>
</evidence>
<keyword evidence="2" id="KW-0812">Transmembrane</keyword>
<evidence type="ECO:0000256" key="2">
    <source>
        <dbReference type="SAM" id="Phobius"/>
    </source>
</evidence>
<dbReference type="AlphaFoldDB" id="A0A286RJ55"/>
<dbReference type="Gene3D" id="1.25.40.10">
    <property type="entry name" value="Tetratricopeptide repeat domain"/>
    <property type="match status" value="1"/>
</dbReference>
<sequence>MATGRRSRRDQKKKGEIMVAYIALRATRLAIGPFILGTLVVGICGLFGTGCELRATGPARDSSAEERRAASAQTLGEARRGQLATSSGELEPKMVSTDRTPGGLPRTSMEAATALDMARLLRSQGRHELATYYYLNVINADPTNAHVLLEYGALVKEIASGKEKEGKRSEAAELLEKLASLFYGQALQVDWKFVETVVAKATEYQKWAESLREKEYTSVTSGGDNQKWEELKQKLMAGQPPAVPESPEAAEKQLREWEPLLPVARANAAPGDEQAVKWLEDHLKVLQAVLAFHRGKSIVNEYLSDAKGESSPTVSAMILQQAELTLRELTALKAVLPPALAEEVRHLARQLSEAALEVSNLQAKESSEKAWSEFLKDRSIESRIDDIKKWEPPKEIEADAACTRKLEDLEALMREIQAMIPLLSDFQVREKAVSQLEGLSKEAERISKVRQNRYCQWALQKIKLALEMFEKNKGWLNDNEVKFGEALIDQLGEIDESLLTFETRRCYSEAFETIFGELGKVRSTDLERQGTKMYVLKGMLEKEKKTYRDF</sequence>
<accession>A0A286RJ55</accession>
<dbReference type="KEGG" id="ttf:THTE_3398"/>
<keyword evidence="4" id="KW-1185">Reference proteome</keyword>
<evidence type="ECO:0000313" key="4">
    <source>
        <dbReference type="Proteomes" id="UP000215086"/>
    </source>
</evidence>
<proteinExistence type="predicted"/>
<reference evidence="3 4" key="1">
    <citation type="journal article" name="Front. Microbiol.">
        <title>Sugar Metabolism of the First Thermophilic Planctomycete Thermogutta terrifontis: Comparative Genomic and Transcriptomic Approaches.</title>
        <authorList>
            <person name="Elcheninov A.G."/>
            <person name="Menzel P."/>
            <person name="Gudbergsdottir S.R."/>
            <person name="Slesarev A.I."/>
            <person name="Kadnikov V.V."/>
            <person name="Krogh A."/>
            <person name="Bonch-Osmolovskaya E.A."/>
            <person name="Peng X."/>
            <person name="Kublanov I.V."/>
        </authorList>
    </citation>
    <scope>NUCLEOTIDE SEQUENCE [LARGE SCALE GENOMIC DNA]</scope>
    <source>
        <strain evidence="3 4">R1</strain>
    </source>
</reference>
<feature type="region of interest" description="Disordered" evidence="1">
    <location>
        <begin position="56"/>
        <end position="106"/>
    </location>
</feature>
<protein>
    <recommendedName>
        <fullName evidence="5">Tetratricopeptide repeat protein</fullName>
    </recommendedName>
</protein>
<dbReference type="EMBL" id="CP018477">
    <property type="protein sequence ID" value="ASV76000.1"/>
    <property type="molecule type" value="Genomic_DNA"/>
</dbReference>
<name>A0A286RJ55_9BACT</name>
<evidence type="ECO:0000313" key="3">
    <source>
        <dbReference type="EMBL" id="ASV76000.1"/>
    </source>
</evidence>
<organism evidence="3 4">
    <name type="scientific">Thermogutta terrifontis</name>
    <dbReference type="NCBI Taxonomy" id="1331910"/>
    <lineage>
        <taxon>Bacteria</taxon>
        <taxon>Pseudomonadati</taxon>
        <taxon>Planctomycetota</taxon>
        <taxon>Planctomycetia</taxon>
        <taxon>Pirellulales</taxon>
        <taxon>Thermoguttaceae</taxon>
        <taxon>Thermogutta</taxon>
    </lineage>
</organism>
<evidence type="ECO:0000256" key="1">
    <source>
        <dbReference type="SAM" id="MobiDB-lite"/>
    </source>
</evidence>
<feature type="transmembrane region" description="Helical" evidence="2">
    <location>
        <begin position="21"/>
        <end position="48"/>
    </location>
</feature>
<keyword evidence="2" id="KW-0472">Membrane</keyword>
<dbReference type="InterPro" id="IPR011990">
    <property type="entry name" value="TPR-like_helical_dom_sf"/>
</dbReference>